<feature type="transmembrane region" description="Helical" evidence="1">
    <location>
        <begin position="471"/>
        <end position="494"/>
    </location>
</feature>
<evidence type="ECO:0000313" key="3">
    <source>
        <dbReference type="Proteomes" id="UP000717515"/>
    </source>
</evidence>
<organism evidence="2 3">
    <name type="scientific">Mortierella alpina</name>
    <name type="common">Oleaginous fungus</name>
    <name type="synonym">Mortierella renispora</name>
    <dbReference type="NCBI Taxonomy" id="64518"/>
    <lineage>
        <taxon>Eukaryota</taxon>
        <taxon>Fungi</taxon>
        <taxon>Fungi incertae sedis</taxon>
        <taxon>Mucoromycota</taxon>
        <taxon>Mortierellomycotina</taxon>
        <taxon>Mortierellomycetes</taxon>
        <taxon>Mortierellales</taxon>
        <taxon>Mortierellaceae</taxon>
        <taxon>Mortierella</taxon>
    </lineage>
</organism>
<accession>A0A9P8CU22</accession>
<feature type="transmembrane region" description="Helical" evidence="1">
    <location>
        <begin position="506"/>
        <end position="530"/>
    </location>
</feature>
<keyword evidence="1" id="KW-1133">Transmembrane helix</keyword>
<keyword evidence="1" id="KW-0812">Transmembrane</keyword>
<feature type="transmembrane region" description="Helical" evidence="1">
    <location>
        <begin position="437"/>
        <end position="459"/>
    </location>
</feature>
<protein>
    <submittedName>
        <fullName evidence="2">Uncharacterized protein</fullName>
    </submittedName>
</protein>
<gene>
    <name evidence="2" type="ORF">KVV02_003000</name>
</gene>
<sequence>GFYLKKLSQLFILSGCYLQVWKLSATSNSMCELAYIWKLHPDEPQHTEDYNDDQHSEDYIYRTIITAKTCEHGTIAHITLSPTQRMRNGKKLPVDFLRKVTDIVTLPISTKDTLTMTQEMRLVSGVQHLSRVYAGSDPNVRESVFLYLMNCIQPSSKHPESSLVSLCRGWTPENGTCVKETVSKLLPLDRVTWIPHCSSRNLNPLVTLLLKITQEPKVIELVKIVTAYCTHHATRTKDPGFLAPIFASMPHLMKLFPDYARVFLTEVSYIPTKQRAFILHNHIIAYPPKVFLKFWKSKKSLAKTKHPILQFNDFPSEPDHKNNKFRRPLYIASFNMLWNYKDESKFEMAGSYNKTWWRTLYHICTLKLRPRTYRYVECHDFNLEVFDNPAIRALVAHRWNTIGFMYWSFRFIFQLIFYILVIAAALLQVFRDDHHRVHVTAVFISIIAFGVVFLWLELLQAFEHGKRYRTIYNLLDILGYTVPVCTSIQQMIVIHENNPNGYTKTLSFAVLIVFLHAVRKAVTLCIKFFVYNFKHNMYFPKFLILILILILVLVYPHLSFFSLRFSFLFICSSSSSESLRVSASMCQ</sequence>
<evidence type="ECO:0000313" key="2">
    <source>
        <dbReference type="EMBL" id="KAG9319072.1"/>
    </source>
</evidence>
<dbReference type="EMBL" id="JAIFTL010000728">
    <property type="protein sequence ID" value="KAG9319072.1"/>
    <property type="molecule type" value="Genomic_DNA"/>
</dbReference>
<proteinExistence type="predicted"/>
<reference evidence="2" key="1">
    <citation type="submission" date="2021-07" db="EMBL/GenBank/DDBJ databases">
        <title>Draft genome of Mortierella alpina, strain LL118, isolated from an aspen leaf litter sample.</title>
        <authorList>
            <person name="Yang S."/>
            <person name="Vinatzer B.A."/>
        </authorList>
    </citation>
    <scope>NUCLEOTIDE SEQUENCE</scope>
    <source>
        <strain evidence="2">LL118</strain>
    </source>
</reference>
<dbReference type="AlphaFoldDB" id="A0A9P8CU22"/>
<evidence type="ECO:0000256" key="1">
    <source>
        <dbReference type="SAM" id="Phobius"/>
    </source>
</evidence>
<dbReference type="Proteomes" id="UP000717515">
    <property type="component" value="Unassembled WGS sequence"/>
</dbReference>
<feature type="non-terminal residue" evidence="2">
    <location>
        <position position="1"/>
    </location>
</feature>
<feature type="transmembrane region" description="Helical" evidence="1">
    <location>
        <begin position="542"/>
        <end position="570"/>
    </location>
</feature>
<comment type="caution">
    <text evidence="2">The sequence shown here is derived from an EMBL/GenBank/DDBJ whole genome shotgun (WGS) entry which is preliminary data.</text>
</comment>
<feature type="transmembrane region" description="Helical" evidence="1">
    <location>
        <begin position="411"/>
        <end position="431"/>
    </location>
</feature>
<name>A0A9P8CU22_MORAP</name>
<keyword evidence="1" id="KW-0472">Membrane</keyword>